<proteinExistence type="predicted"/>
<dbReference type="EMBL" id="CP022375">
    <property type="protein sequence ID" value="AXH29682.1"/>
    <property type="molecule type" value="Genomic_DNA"/>
</dbReference>
<dbReference type="GO" id="GO:0004803">
    <property type="term" value="F:transposase activity"/>
    <property type="evidence" value="ECO:0007669"/>
    <property type="project" value="InterPro"/>
</dbReference>
<name>A0A345JQT6_9GAMM</name>
<accession>A0A345JQT6</accession>
<dbReference type="GO" id="GO:0006313">
    <property type="term" value="P:DNA transposition"/>
    <property type="evidence" value="ECO:0007669"/>
    <property type="project" value="InterPro"/>
</dbReference>
<organism evidence="1 2">
    <name type="scientific">Francisella opportunistica</name>
    <dbReference type="NCBI Taxonomy" id="2016517"/>
    <lineage>
        <taxon>Bacteria</taxon>
        <taxon>Pseudomonadati</taxon>
        <taxon>Pseudomonadota</taxon>
        <taxon>Gammaproteobacteria</taxon>
        <taxon>Thiotrichales</taxon>
        <taxon>Francisellaceae</taxon>
        <taxon>Francisella</taxon>
    </lineage>
</organism>
<dbReference type="AlphaFoldDB" id="A0A345JQT6"/>
<evidence type="ECO:0008006" key="3">
    <source>
        <dbReference type="Google" id="ProtNLM"/>
    </source>
</evidence>
<dbReference type="Pfam" id="PF03400">
    <property type="entry name" value="DDE_Tnp_IS1"/>
    <property type="match status" value="1"/>
</dbReference>
<dbReference type="Proteomes" id="UP000253862">
    <property type="component" value="Chromosome"/>
</dbReference>
<evidence type="ECO:0000313" key="2">
    <source>
        <dbReference type="Proteomes" id="UP000253862"/>
    </source>
</evidence>
<dbReference type="InterPro" id="IPR005063">
    <property type="entry name" value="Transposase_27"/>
</dbReference>
<dbReference type="GO" id="GO:0003677">
    <property type="term" value="F:DNA binding"/>
    <property type="evidence" value="ECO:0007669"/>
    <property type="project" value="InterPro"/>
</dbReference>
<keyword evidence="2" id="KW-1185">Reference proteome</keyword>
<reference evidence="1 2" key="1">
    <citation type="submission" date="2017-07" db="EMBL/GenBank/DDBJ databases">
        <title>Complete genome sequences and comparative analysis of the novel pathogen Francisella opportunistica.</title>
        <authorList>
            <person name="Dietrich E.A."/>
            <person name="Kingry L.C."/>
            <person name="Petersen J.M."/>
        </authorList>
    </citation>
    <scope>NUCLEOTIDE SEQUENCE [LARGE SCALE GENOMIC DNA]</scope>
    <source>
        <strain evidence="1 2">14-2155</strain>
    </source>
</reference>
<protein>
    <recommendedName>
        <fullName evidence="3">IS1 family transposase</fullName>
    </recommendedName>
</protein>
<dbReference type="RefSeq" id="WP_114702046.1">
    <property type="nucleotide sequence ID" value="NZ_CP022375.1"/>
</dbReference>
<evidence type="ECO:0000313" key="1">
    <source>
        <dbReference type="EMBL" id="AXH29682.1"/>
    </source>
</evidence>
<sequence length="60" mass="7093">MFYTHDWDAFAKVLPNKRHIIGKSDTVAIERDNSDTRHNLARMTTRTKVVSRSERLIKKH</sequence>
<dbReference type="KEGG" id="foo:CGC45_03345"/>
<dbReference type="OrthoDB" id="5625565at2"/>
<gene>
    <name evidence="1" type="ORF">CGC43_03355</name>
</gene>